<keyword evidence="1" id="KW-1133">Transmembrane helix</keyword>
<evidence type="ECO:0000313" key="3">
    <source>
        <dbReference type="Proteomes" id="UP000183610"/>
    </source>
</evidence>
<feature type="transmembrane region" description="Helical" evidence="1">
    <location>
        <begin position="95"/>
        <end position="119"/>
    </location>
</feature>
<organism evidence="2 3">
    <name type="scientific">Listeria ivanovii</name>
    <dbReference type="NCBI Taxonomy" id="1638"/>
    <lineage>
        <taxon>Bacteria</taxon>
        <taxon>Bacillati</taxon>
        <taxon>Bacillota</taxon>
        <taxon>Bacilli</taxon>
        <taxon>Bacillales</taxon>
        <taxon>Listeriaceae</taxon>
        <taxon>Listeria</taxon>
    </lineage>
</organism>
<keyword evidence="1" id="KW-0472">Membrane</keyword>
<proteinExistence type="predicted"/>
<sequence>MIQLGVIIFFIVLIVLMPKNNKEEVKAAHLLIDKYAIPVVKKRNPVRQLALLEKELGVSVYRASRKKTFIIIGAFFGLMLLFGLLIYFLVENEQFVAIIVVGIIAFLVLIAGTIVMWVIAIRQASSLRTDAWARILNEIDPTFPIEFLNDRKWQKAFLAQMESMDGELAQ</sequence>
<dbReference type="AlphaFoldDB" id="A0AAX2DL65"/>
<reference evidence="2 3" key="1">
    <citation type="submission" date="2016-10" db="EMBL/GenBank/DDBJ databases">
        <authorList>
            <person name="Varghese N."/>
            <person name="Submissions S."/>
        </authorList>
    </citation>
    <scope>NUCLEOTIDE SEQUENCE [LARGE SCALE GENOMIC DNA]</scope>
    <source>
        <strain evidence="2 3">ATCC 49954</strain>
    </source>
</reference>
<keyword evidence="1" id="KW-0812">Transmembrane</keyword>
<evidence type="ECO:0000313" key="2">
    <source>
        <dbReference type="EMBL" id="SDW01777.1"/>
    </source>
</evidence>
<protein>
    <submittedName>
        <fullName evidence="2">Uncharacterized protein</fullName>
    </submittedName>
</protein>
<accession>A0AAX2DL65</accession>
<dbReference type="RefSeq" id="WP_003721104.1">
    <property type="nucleotide sequence ID" value="NZ_FNMX01000001.1"/>
</dbReference>
<dbReference type="Proteomes" id="UP000183610">
    <property type="component" value="Unassembled WGS sequence"/>
</dbReference>
<evidence type="ECO:0000256" key="1">
    <source>
        <dbReference type="SAM" id="Phobius"/>
    </source>
</evidence>
<feature type="transmembrane region" description="Helical" evidence="1">
    <location>
        <begin position="69"/>
        <end position="89"/>
    </location>
</feature>
<comment type="caution">
    <text evidence="2">The sequence shown here is derived from an EMBL/GenBank/DDBJ whole genome shotgun (WGS) entry which is preliminary data.</text>
</comment>
<gene>
    <name evidence="2" type="ORF">SAMN05421782_101144</name>
</gene>
<dbReference type="EMBL" id="FNMX01000001">
    <property type="protein sequence ID" value="SDW01777.1"/>
    <property type="molecule type" value="Genomic_DNA"/>
</dbReference>
<name>A0AAX2DL65_LISIV</name>